<reference evidence="1 2" key="1">
    <citation type="submission" date="2015-06" db="EMBL/GenBank/DDBJ databases">
        <title>Draft genome assembly of filamentous brackish cyanobacterium Limnoraphis robusta strain CS-951.</title>
        <authorList>
            <person name="Willis A."/>
            <person name="Parks M."/>
            <person name="Burford M.A."/>
        </authorList>
    </citation>
    <scope>NUCLEOTIDE SEQUENCE [LARGE SCALE GENOMIC DNA]</scope>
    <source>
        <strain evidence="1 2">CS-951</strain>
    </source>
</reference>
<gene>
    <name evidence="1" type="ORF">WN50_21545</name>
</gene>
<comment type="caution">
    <text evidence="1">The sequence shown here is derived from an EMBL/GenBank/DDBJ whole genome shotgun (WGS) entry which is preliminary data.</text>
</comment>
<dbReference type="Pfam" id="PF08865">
    <property type="entry name" value="DUF1830"/>
    <property type="match status" value="1"/>
</dbReference>
<dbReference type="AlphaFoldDB" id="A0A0F5YB65"/>
<protein>
    <recommendedName>
        <fullName evidence="3">DUF1830 domain-containing protein</fullName>
    </recommendedName>
</protein>
<evidence type="ECO:0000313" key="2">
    <source>
        <dbReference type="Proteomes" id="UP000033607"/>
    </source>
</evidence>
<proteinExistence type="predicted"/>
<dbReference type="Proteomes" id="UP000033607">
    <property type="component" value="Unassembled WGS sequence"/>
</dbReference>
<organism evidence="1 2">
    <name type="scientific">Limnoraphis robusta CS-951</name>
    <dbReference type="NCBI Taxonomy" id="1637645"/>
    <lineage>
        <taxon>Bacteria</taxon>
        <taxon>Bacillati</taxon>
        <taxon>Cyanobacteriota</taxon>
        <taxon>Cyanophyceae</taxon>
        <taxon>Oscillatoriophycideae</taxon>
        <taxon>Oscillatoriales</taxon>
        <taxon>Sirenicapillariaceae</taxon>
        <taxon>Limnoraphis</taxon>
    </lineage>
</organism>
<evidence type="ECO:0008006" key="3">
    <source>
        <dbReference type="Google" id="ProtNLM"/>
    </source>
</evidence>
<dbReference type="EMBL" id="LATL02000361">
    <property type="protein sequence ID" value="KKD36119.1"/>
    <property type="molecule type" value="Genomic_DNA"/>
</dbReference>
<sequence>MNFANLSNPPSDSLILCSYKNQTSQLQVLRIISTKTGYFERVVFPDQHLLFEAEDQAHLEVYYRLCCDSIEMKQIPCISLKVNEIL</sequence>
<evidence type="ECO:0000313" key="1">
    <source>
        <dbReference type="EMBL" id="KKD36119.1"/>
    </source>
</evidence>
<dbReference type="RefSeq" id="WP_046280647.1">
    <property type="nucleotide sequence ID" value="NZ_LATL02000361.1"/>
</dbReference>
<accession>A0A0F5YB65</accession>
<name>A0A0F5YB65_9CYAN</name>
<dbReference type="OrthoDB" id="582583at2"/>
<dbReference type="InterPro" id="IPR014964">
    <property type="entry name" value="DUF1830"/>
</dbReference>